<reference evidence="2" key="2">
    <citation type="submission" date="2023-06" db="EMBL/GenBank/DDBJ databases">
        <authorList>
            <consortium name="Lawrence Berkeley National Laboratory"/>
            <person name="Haridas S."/>
            <person name="Hensen N."/>
            <person name="Bonometti L."/>
            <person name="Westerberg I."/>
            <person name="Brannstrom I.O."/>
            <person name="Guillou S."/>
            <person name="Cros-Aarteil S."/>
            <person name="Calhoun S."/>
            <person name="Kuo A."/>
            <person name="Mondo S."/>
            <person name="Pangilinan J."/>
            <person name="Riley R."/>
            <person name="Labutti K."/>
            <person name="Andreopoulos B."/>
            <person name="Lipzen A."/>
            <person name="Chen C."/>
            <person name="Yanf M."/>
            <person name="Daum C."/>
            <person name="Ng V."/>
            <person name="Clum A."/>
            <person name="Steindorff A."/>
            <person name="Ohm R."/>
            <person name="Martin F."/>
            <person name="Silar P."/>
            <person name="Natvig D."/>
            <person name="Lalanne C."/>
            <person name="Gautier V."/>
            <person name="Ament-Velasquez S.L."/>
            <person name="Kruys A."/>
            <person name="Hutchinson M.I."/>
            <person name="Powell A.J."/>
            <person name="Barry K."/>
            <person name="Miller A.N."/>
            <person name="Grigoriev I.V."/>
            <person name="Debuchy R."/>
            <person name="Gladieux P."/>
            <person name="Thoren M.H."/>
            <person name="Johannesson H."/>
        </authorList>
    </citation>
    <scope>NUCLEOTIDE SEQUENCE</scope>
    <source>
        <strain evidence="2">CBS 168.71</strain>
    </source>
</reference>
<proteinExistence type="predicted"/>
<feature type="compositionally biased region" description="Pro residues" evidence="1">
    <location>
        <begin position="156"/>
        <end position="170"/>
    </location>
</feature>
<dbReference type="GeneID" id="87835121"/>
<accession>A0AAE0HLL9</accession>
<name>A0AAE0HLL9_9PEZI</name>
<dbReference type="Proteomes" id="UP001278766">
    <property type="component" value="Unassembled WGS sequence"/>
</dbReference>
<feature type="compositionally biased region" description="Polar residues" evidence="1">
    <location>
        <begin position="1"/>
        <end position="15"/>
    </location>
</feature>
<organism evidence="2 3">
    <name type="scientific">Chaetomium fimeti</name>
    <dbReference type="NCBI Taxonomy" id="1854472"/>
    <lineage>
        <taxon>Eukaryota</taxon>
        <taxon>Fungi</taxon>
        <taxon>Dikarya</taxon>
        <taxon>Ascomycota</taxon>
        <taxon>Pezizomycotina</taxon>
        <taxon>Sordariomycetes</taxon>
        <taxon>Sordariomycetidae</taxon>
        <taxon>Sordariales</taxon>
        <taxon>Chaetomiaceae</taxon>
        <taxon>Chaetomium</taxon>
    </lineage>
</organism>
<dbReference type="AlphaFoldDB" id="A0AAE0HLL9"/>
<dbReference type="RefSeq" id="XP_062661420.1">
    <property type="nucleotide sequence ID" value="XM_062798173.1"/>
</dbReference>
<sequence length="170" mass="17607">MSYSRPACSCQSITSHPPRKPEKEKPTPPSPLQPRQPATKLGSVLPSKAGHRPGRGGAAHAPEGVHTSALPPLLLPTQLGTLAKNLPATPAALNRSRPVPPGGVCVKKGGAWGTRGQLSVRPSAAAGGTGTFWPQPPPPPPPSKKEKPSIPETEPVQPPPCRPPRPIIPS</sequence>
<dbReference type="EMBL" id="JAUEPN010000003">
    <property type="protein sequence ID" value="KAK3297906.1"/>
    <property type="molecule type" value="Genomic_DNA"/>
</dbReference>
<comment type="caution">
    <text evidence="2">The sequence shown here is derived from an EMBL/GenBank/DDBJ whole genome shotgun (WGS) entry which is preliminary data.</text>
</comment>
<reference evidence="2" key="1">
    <citation type="journal article" date="2023" name="Mol. Phylogenet. Evol.">
        <title>Genome-scale phylogeny and comparative genomics of the fungal order Sordariales.</title>
        <authorList>
            <person name="Hensen N."/>
            <person name="Bonometti L."/>
            <person name="Westerberg I."/>
            <person name="Brannstrom I.O."/>
            <person name="Guillou S."/>
            <person name="Cros-Aarteil S."/>
            <person name="Calhoun S."/>
            <person name="Haridas S."/>
            <person name="Kuo A."/>
            <person name="Mondo S."/>
            <person name="Pangilinan J."/>
            <person name="Riley R."/>
            <person name="LaButti K."/>
            <person name="Andreopoulos B."/>
            <person name="Lipzen A."/>
            <person name="Chen C."/>
            <person name="Yan M."/>
            <person name="Daum C."/>
            <person name="Ng V."/>
            <person name="Clum A."/>
            <person name="Steindorff A."/>
            <person name="Ohm R.A."/>
            <person name="Martin F."/>
            <person name="Silar P."/>
            <person name="Natvig D.O."/>
            <person name="Lalanne C."/>
            <person name="Gautier V."/>
            <person name="Ament-Velasquez S.L."/>
            <person name="Kruys A."/>
            <person name="Hutchinson M.I."/>
            <person name="Powell A.J."/>
            <person name="Barry K."/>
            <person name="Miller A.N."/>
            <person name="Grigoriev I.V."/>
            <person name="Debuchy R."/>
            <person name="Gladieux P."/>
            <person name="Hiltunen Thoren M."/>
            <person name="Johannesson H."/>
        </authorList>
    </citation>
    <scope>NUCLEOTIDE SEQUENCE</scope>
    <source>
        <strain evidence="2">CBS 168.71</strain>
    </source>
</reference>
<evidence type="ECO:0000313" key="3">
    <source>
        <dbReference type="Proteomes" id="UP001278766"/>
    </source>
</evidence>
<feature type="region of interest" description="Disordered" evidence="1">
    <location>
        <begin position="91"/>
        <end position="170"/>
    </location>
</feature>
<protein>
    <submittedName>
        <fullName evidence="2">Uncharacterized protein</fullName>
    </submittedName>
</protein>
<feature type="region of interest" description="Disordered" evidence="1">
    <location>
        <begin position="1"/>
        <end position="71"/>
    </location>
</feature>
<evidence type="ECO:0000256" key="1">
    <source>
        <dbReference type="SAM" id="MobiDB-lite"/>
    </source>
</evidence>
<keyword evidence="3" id="KW-1185">Reference proteome</keyword>
<gene>
    <name evidence="2" type="ORF">B0H64DRAFT_134015</name>
</gene>
<evidence type="ECO:0000313" key="2">
    <source>
        <dbReference type="EMBL" id="KAK3297906.1"/>
    </source>
</evidence>